<evidence type="ECO:0000256" key="1">
    <source>
        <dbReference type="SAM" id="MobiDB-lite"/>
    </source>
</evidence>
<sequence length="276" mass="30254">MATSSVDSKTLVLSMKQLSSSSEPWEAELRHYMRSICSSPCAVTMEAAVCFQVEKHKVAMIGRALKVINQPISSSSALSSSSSSASSYLAESSFDTPLLCASEEGVMNLSRNQRRYLLRSAEQSMRKAESALAYVRKASKEQVTPAGPSRVDTSKRARGGVRHDPHFYGLLERWYLQTAEAGADFAIAKWTDPVVHALLEPSETESLQSPITPTTITATTPIVCHRKEPDPQTIHEYELARSTMRSPPIFSDEESGSDKAASGDEFATDDEHDISF</sequence>
<comment type="caution">
    <text evidence="2">The sequence shown here is derived from an EMBL/GenBank/DDBJ whole genome shotgun (WGS) entry which is preliminary data.</text>
</comment>
<dbReference type="EMBL" id="CAFZ01000145">
    <property type="protein sequence ID" value="CCA72048.1"/>
    <property type="molecule type" value="Genomic_DNA"/>
</dbReference>
<keyword evidence="3" id="KW-1185">Reference proteome</keyword>
<reference evidence="2 3" key="1">
    <citation type="journal article" date="2011" name="PLoS Pathog.">
        <title>Endophytic Life Strategies Decoded by Genome and Transcriptome Analyses of the Mutualistic Root Symbiont Piriformospora indica.</title>
        <authorList>
            <person name="Zuccaro A."/>
            <person name="Lahrmann U."/>
            <person name="Guldener U."/>
            <person name="Langen G."/>
            <person name="Pfiffi S."/>
            <person name="Biedenkopf D."/>
            <person name="Wong P."/>
            <person name="Samans B."/>
            <person name="Grimm C."/>
            <person name="Basiewicz M."/>
            <person name="Murat C."/>
            <person name="Martin F."/>
            <person name="Kogel K.H."/>
        </authorList>
    </citation>
    <scope>NUCLEOTIDE SEQUENCE [LARGE SCALE GENOMIC DNA]</scope>
    <source>
        <strain evidence="2 3">DSM 11827</strain>
    </source>
</reference>
<dbReference type="Proteomes" id="UP000007148">
    <property type="component" value="Unassembled WGS sequence"/>
</dbReference>
<feature type="compositionally biased region" description="Acidic residues" evidence="1">
    <location>
        <begin position="266"/>
        <end position="276"/>
    </location>
</feature>
<dbReference type="OrthoDB" id="3175463at2759"/>
<dbReference type="HOGENOM" id="CLU_1008703_0_0_1"/>
<feature type="region of interest" description="Disordered" evidence="1">
    <location>
        <begin position="242"/>
        <end position="276"/>
    </location>
</feature>
<protein>
    <submittedName>
        <fullName evidence="2">Uncharacterized protein</fullName>
    </submittedName>
</protein>
<dbReference type="AlphaFoldDB" id="G4TL50"/>
<dbReference type="InParanoid" id="G4TL50"/>
<evidence type="ECO:0000313" key="2">
    <source>
        <dbReference type="EMBL" id="CCA72048.1"/>
    </source>
</evidence>
<organism evidence="2 3">
    <name type="scientific">Serendipita indica (strain DSM 11827)</name>
    <name type="common">Root endophyte fungus</name>
    <name type="synonym">Piriformospora indica</name>
    <dbReference type="NCBI Taxonomy" id="1109443"/>
    <lineage>
        <taxon>Eukaryota</taxon>
        <taxon>Fungi</taxon>
        <taxon>Dikarya</taxon>
        <taxon>Basidiomycota</taxon>
        <taxon>Agaricomycotina</taxon>
        <taxon>Agaricomycetes</taxon>
        <taxon>Sebacinales</taxon>
        <taxon>Serendipitaceae</taxon>
        <taxon>Serendipita</taxon>
    </lineage>
</organism>
<gene>
    <name evidence="2" type="ORF">PIIN_05983</name>
</gene>
<name>G4TL50_SERID</name>
<accession>G4TL50</accession>
<evidence type="ECO:0000313" key="3">
    <source>
        <dbReference type="Proteomes" id="UP000007148"/>
    </source>
</evidence>
<proteinExistence type="predicted"/>